<dbReference type="Pfam" id="PF00051">
    <property type="entry name" value="Kringle"/>
    <property type="match status" value="4"/>
</dbReference>
<evidence type="ECO:0000256" key="4">
    <source>
        <dbReference type="ARBA" id="ARBA00022729"/>
    </source>
</evidence>
<evidence type="ECO:0000313" key="14">
    <source>
        <dbReference type="EMBL" id="KAK1796125.1"/>
    </source>
</evidence>
<keyword evidence="1 9" id="KW-0721">Serine protease homolog</keyword>
<dbReference type="InterPro" id="IPR001314">
    <property type="entry name" value="Peptidase_S1A"/>
</dbReference>
<dbReference type="GO" id="GO:0004252">
    <property type="term" value="F:serine-type endopeptidase activity"/>
    <property type="evidence" value="ECO:0007669"/>
    <property type="project" value="InterPro"/>
</dbReference>
<dbReference type="InterPro" id="IPR050759">
    <property type="entry name" value="Serine_protease_kringle"/>
</dbReference>
<dbReference type="PROSITE" id="PS50070">
    <property type="entry name" value="KRINGLE_2"/>
    <property type="match status" value="4"/>
</dbReference>
<feature type="region of interest" description="Disordered" evidence="11">
    <location>
        <begin position="287"/>
        <end position="307"/>
    </location>
</feature>
<dbReference type="PIRSF" id="PIRSF001152">
    <property type="entry name" value="HGF_MST1"/>
    <property type="match status" value="1"/>
</dbReference>
<name>A0AAD9DUR2_9TELE</name>
<evidence type="ECO:0000256" key="1">
    <source>
        <dbReference type="ARBA" id="ARBA00022542"/>
    </source>
</evidence>
<evidence type="ECO:0000259" key="13">
    <source>
        <dbReference type="PROSITE" id="PS50240"/>
    </source>
</evidence>
<feature type="disulfide bond" evidence="10">
    <location>
        <begin position="36"/>
        <end position="75"/>
    </location>
</feature>
<dbReference type="FunFam" id="2.40.10.10:FF:000003">
    <property type="entry name" value="Transmembrane serine protease 3"/>
    <property type="match status" value="1"/>
</dbReference>
<feature type="disulfide bond" evidence="10">
    <location>
        <begin position="248"/>
        <end position="271"/>
    </location>
</feature>
<comment type="similarity">
    <text evidence="9">Belongs to the peptidase S1 family. Plasminogen subfamily.</text>
</comment>
<dbReference type="FunFam" id="2.40.20.10:FF:000004">
    <property type="entry name" value="Hepatocyte growth factor"/>
    <property type="match status" value="1"/>
</dbReference>
<keyword evidence="15" id="KW-1185">Reference proteome</keyword>
<gene>
    <name evidence="14" type="ORF">P4O66_009211</name>
</gene>
<dbReference type="SMART" id="SM00020">
    <property type="entry name" value="Tryp_SPc"/>
    <property type="match status" value="1"/>
</dbReference>
<evidence type="ECO:0000256" key="3">
    <source>
        <dbReference type="ARBA" id="ARBA00022670"/>
    </source>
</evidence>
<feature type="disulfide bond" evidence="10">
    <location>
        <begin position="126"/>
        <end position="165"/>
    </location>
</feature>
<evidence type="ECO:0000256" key="8">
    <source>
        <dbReference type="ARBA" id="ARBA00023157"/>
    </source>
</evidence>
<evidence type="ECO:0000256" key="2">
    <source>
        <dbReference type="ARBA" id="ARBA00022572"/>
    </source>
</evidence>
<dbReference type="PANTHER" id="PTHR24261">
    <property type="entry name" value="PLASMINOGEN-RELATED"/>
    <property type="match status" value="1"/>
</dbReference>
<keyword evidence="6" id="KW-0378">Hydrolase</keyword>
<dbReference type="SMART" id="SM00130">
    <property type="entry name" value="KR"/>
    <property type="match status" value="4"/>
</dbReference>
<dbReference type="InterPro" id="IPR000001">
    <property type="entry name" value="Kringle"/>
</dbReference>
<dbReference type="InterPro" id="IPR043504">
    <property type="entry name" value="Peptidase_S1_PA_chymotrypsin"/>
</dbReference>
<evidence type="ECO:0008006" key="16">
    <source>
        <dbReference type="Google" id="ProtNLM"/>
    </source>
</evidence>
<feature type="domain" description="Peptidase S1" evidence="13">
    <location>
        <begin position="412"/>
        <end position="636"/>
    </location>
</feature>
<dbReference type="PRINTS" id="PR00722">
    <property type="entry name" value="CHYMOTRYPSIN"/>
</dbReference>
<keyword evidence="5" id="KW-0677">Repeat</keyword>
<feature type="disulfide bond" evidence="10">
    <location>
        <begin position="199"/>
        <end position="276"/>
    </location>
</feature>
<evidence type="ECO:0000256" key="10">
    <source>
        <dbReference type="PROSITE-ProRule" id="PRU00121"/>
    </source>
</evidence>
<dbReference type="PANTHER" id="PTHR24261:SF13">
    <property type="entry name" value="PLASMINOGEN"/>
    <property type="match status" value="1"/>
</dbReference>
<dbReference type="FunFam" id="2.40.20.10:FF:000011">
    <property type="entry name" value="Plasminogen"/>
    <property type="match status" value="1"/>
</dbReference>
<dbReference type="FunFam" id="2.40.20.10:FF:000025">
    <property type="entry name" value="Plasminogen"/>
    <property type="match status" value="1"/>
</dbReference>
<sequence length="639" mass="71564">MPSHEIFSYIAIEECIHCSGENYRGKISTTEGGYTCQRWNSEKPHNHGYIPSVIPDKHLEENYCRNPDGEPRPWCFTTSPSKRWDFCSIPRCISEWPSTVPKLSCATGDGSSYRGTVAVTASGKTCQIWASQYPHMHSRTPEKYPCKGLEKNYCRNPDNERRPWCYTTDPETRWEYCTVPICDAIPHTEEPIITPAEDCYERDGSSYRGVMSETISGKKCQLWTSMEPHAHQKTPQKFPNADLRRNLCRNPDGDRAPWCYTTDPSVRWEYCKIERCSSQLPFFHPKPTQSASKPLAPSPTAARPITVPTPVTDCMVGSGESYRGPTSKTVMGVTCQAWSSMTPHQHSTFTPVTHPDKGLESNQCRNPDNDVNGPWCYTTDPYKKWDYCQIPDCDGMKCGQPVTKPKQCLARIVGGCVSKVYSWPWQVSLRTSSGIHFCGGALVDAQWVLTAAHCLERSTSPSAYKVYLGIHTESASEPSKQVRELEKIIMGSTHIALLKLDRPAIINDKVLPVCLPEKDYIVPSGTECYITGWGNTDAGEKGILKETGFPIIENKICNSRFYLNNQVKEHEMCAGDTEGGTYSCQMESGGPLVCVSENSFILQGLTTLRLDCTHAIKPGIYARVSKFVDWIEGQMKANA</sequence>
<dbReference type="InterPro" id="IPR038178">
    <property type="entry name" value="Kringle_sf"/>
</dbReference>
<dbReference type="EMBL" id="JAROKS010000015">
    <property type="protein sequence ID" value="KAK1796125.1"/>
    <property type="molecule type" value="Genomic_DNA"/>
</dbReference>
<evidence type="ECO:0000313" key="15">
    <source>
        <dbReference type="Proteomes" id="UP001239994"/>
    </source>
</evidence>
<feature type="disulfide bond" evidence="10">
    <location>
        <begin position="15"/>
        <end position="92"/>
    </location>
</feature>
<feature type="disulfide bond" evidence="10">
    <location>
        <begin position="64"/>
        <end position="87"/>
    </location>
</feature>
<comment type="caution">
    <text evidence="14">The sequence shown here is derived from an EMBL/GenBank/DDBJ whole genome shotgun (WGS) entry which is preliminary data.</text>
</comment>
<dbReference type="PROSITE" id="PS00134">
    <property type="entry name" value="TRYPSIN_HIS"/>
    <property type="match status" value="1"/>
</dbReference>
<feature type="domain" description="Kringle" evidence="12">
    <location>
        <begin position="104"/>
        <end position="182"/>
    </location>
</feature>
<feature type="domain" description="Kringle" evidence="12">
    <location>
        <begin position="198"/>
        <end position="276"/>
    </location>
</feature>
<reference evidence="14" key="1">
    <citation type="submission" date="2023-03" db="EMBL/GenBank/DDBJ databases">
        <title>Electrophorus voltai genome.</title>
        <authorList>
            <person name="Bian C."/>
        </authorList>
    </citation>
    <scope>NUCLEOTIDE SEQUENCE</scope>
    <source>
        <strain evidence="14">CB-2022</strain>
        <tissue evidence="14">Muscle</tissue>
    </source>
</reference>
<dbReference type="InterPro" id="IPR018056">
    <property type="entry name" value="Kringle_CS"/>
</dbReference>
<dbReference type="InterPro" id="IPR018114">
    <property type="entry name" value="TRYPSIN_HIS"/>
</dbReference>
<accession>A0AAD9DUR2</accession>
<feature type="domain" description="Kringle" evidence="12">
    <location>
        <begin position="313"/>
        <end position="393"/>
    </location>
</feature>
<dbReference type="Gene3D" id="2.40.20.10">
    <property type="entry name" value="Plasminogen Kringle 4"/>
    <property type="match status" value="4"/>
</dbReference>
<dbReference type="InterPro" id="IPR024174">
    <property type="entry name" value="HGF/MST1"/>
</dbReference>
<dbReference type="Pfam" id="PF00089">
    <property type="entry name" value="Trypsin"/>
    <property type="match status" value="1"/>
</dbReference>
<evidence type="ECO:0000256" key="6">
    <source>
        <dbReference type="ARBA" id="ARBA00022801"/>
    </source>
</evidence>
<dbReference type="CDD" id="cd00108">
    <property type="entry name" value="KR"/>
    <property type="match status" value="4"/>
</dbReference>
<comment type="caution">
    <text evidence="10">Lacks conserved residue(s) required for the propagation of feature annotation.</text>
</comment>
<dbReference type="GO" id="GO:0006508">
    <property type="term" value="P:proteolysis"/>
    <property type="evidence" value="ECO:0007669"/>
    <property type="project" value="UniProtKB-KW"/>
</dbReference>
<keyword evidence="7" id="KW-0720">Serine protease</keyword>
<evidence type="ECO:0000256" key="9">
    <source>
        <dbReference type="PIRNR" id="PIRNR001152"/>
    </source>
</evidence>
<dbReference type="GO" id="GO:0005102">
    <property type="term" value="F:signaling receptor binding"/>
    <property type="evidence" value="ECO:0007669"/>
    <property type="project" value="TreeGrafter"/>
</dbReference>
<organism evidence="14 15">
    <name type="scientific">Electrophorus voltai</name>
    <dbReference type="NCBI Taxonomy" id="2609070"/>
    <lineage>
        <taxon>Eukaryota</taxon>
        <taxon>Metazoa</taxon>
        <taxon>Chordata</taxon>
        <taxon>Craniata</taxon>
        <taxon>Vertebrata</taxon>
        <taxon>Euteleostomi</taxon>
        <taxon>Actinopterygii</taxon>
        <taxon>Neopterygii</taxon>
        <taxon>Teleostei</taxon>
        <taxon>Ostariophysi</taxon>
        <taxon>Gymnotiformes</taxon>
        <taxon>Gymnotoidei</taxon>
        <taxon>Gymnotidae</taxon>
        <taxon>Electrophorus</taxon>
    </lineage>
</organism>
<evidence type="ECO:0000256" key="5">
    <source>
        <dbReference type="ARBA" id="ARBA00022737"/>
    </source>
</evidence>
<protein>
    <recommendedName>
        <fullName evidence="16">Plasminogen</fullName>
    </recommendedName>
</protein>
<dbReference type="PRINTS" id="PR00018">
    <property type="entry name" value="KRINGLE"/>
</dbReference>
<evidence type="ECO:0000259" key="12">
    <source>
        <dbReference type="PROSITE" id="PS50070"/>
    </source>
</evidence>
<dbReference type="SUPFAM" id="SSF50494">
    <property type="entry name" value="Trypsin-like serine proteases"/>
    <property type="match status" value="1"/>
</dbReference>
<dbReference type="InterPro" id="IPR001254">
    <property type="entry name" value="Trypsin_dom"/>
</dbReference>
<dbReference type="InterPro" id="IPR009003">
    <property type="entry name" value="Peptidase_S1_PA"/>
</dbReference>
<evidence type="ECO:0000256" key="11">
    <source>
        <dbReference type="SAM" id="MobiDB-lite"/>
    </source>
</evidence>
<evidence type="ECO:0000256" key="7">
    <source>
        <dbReference type="ARBA" id="ARBA00022825"/>
    </source>
</evidence>
<dbReference type="InterPro" id="IPR013806">
    <property type="entry name" value="Kringle-like"/>
</dbReference>
<dbReference type="PROSITE" id="PS00021">
    <property type="entry name" value="KRINGLE_1"/>
    <property type="match status" value="2"/>
</dbReference>
<proteinExistence type="inferred from homology"/>
<keyword evidence="2 10" id="KW-0420">Kringle</keyword>
<dbReference type="Gene3D" id="2.40.10.10">
    <property type="entry name" value="Trypsin-like serine proteases"/>
    <property type="match status" value="1"/>
</dbReference>
<keyword evidence="8 10" id="KW-1015">Disulfide bond</keyword>
<dbReference type="CDD" id="cd00190">
    <property type="entry name" value="Tryp_SPc"/>
    <property type="match status" value="1"/>
</dbReference>
<dbReference type="SUPFAM" id="SSF57440">
    <property type="entry name" value="Kringle-like"/>
    <property type="match status" value="4"/>
</dbReference>
<dbReference type="PROSITE" id="PS50240">
    <property type="entry name" value="TRYPSIN_DOM"/>
    <property type="match status" value="1"/>
</dbReference>
<feature type="disulfide bond" evidence="10">
    <location>
        <begin position="220"/>
        <end position="259"/>
    </location>
</feature>
<dbReference type="AlphaFoldDB" id="A0AAD9DUR2"/>
<keyword evidence="4" id="KW-0732">Signal</keyword>
<feature type="disulfide bond" evidence="10">
    <location>
        <begin position="105"/>
        <end position="182"/>
    </location>
</feature>
<keyword evidence="3" id="KW-0645">Protease</keyword>
<dbReference type="GO" id="GO:0005615">
    <property type="term" value="C:extracellular space"/>
    <property type="evidence" value="ECO:0007669"/>
    <property type="project" value="TreeGrafter"/>
</dbReference>
<dbReference type="Proteomes" id="UP001239994">
    <property type="component" value="Unassembled WGS sequence"/>
</dbReference>
<feature type="disulfide bond" evidence="10">
    <location>
        <begin position="154"/>
        <end position="177"/>
    </location>
</feature>
<feature type="domain" description="Kringle" evidence="12">
    <location>
        <begin position="14"/>
        <end position="92"/>
    </location>
</feature>